<dbReference type="EMBL" id="MH183162">
    <property type="protein sequence ID" value="AWN07684.1"/>
    <property type="molecule type" value="Genomic_DNA"/>
</dbReference>
<gene>
    <name evidence="1" type="primary">13</name>
    <name evidence="1" type="ORF">PBI_HENDRIX_13</name>
</gene>
<accession>A0A2U8UU50</accession>
<organism evidence="1 2">
    <name type="scientific">Microbacterium phage Hendrix</name>
    <dbReference type="NCBI Taxonomy" id="2182341"/>
    <lineage>
        <taxon>Viruses</taxon>
        <taxon>Duplodnaviria</taxon>
        <taxon>Heunggongvirae</taxon>
        <taxon>Uroviricota</taxon>
        <taxon>Caudoviricetes</taxon>
        <taxon>Rogerhendrixvirus</taxon>
        <taxon>Rogerhendrixvirus hendrix</taxon>
    </lineage>
</organism>
<name>A0A2U8UU50_9CAUD</name>
<sequence length="168" mass="18569">MKTQDEIVAEIEKVSASGEDMFGARRDELIVALDFEHAKAYILDDVTEEQWAEHYAYKTDEDVRKGAIDYLDFAVGKALNHRGISAGRSVDHFLGFAFLIGGDEAVQAIQNTEYQNYGVPQLDQATELLGIREAWVTYADPRSEDGAQLMNMAAGRPCRRGCESGCAA</sequence>
<dbReference type="KEGG" id="vg:54992480"/>
<evidence type="ECO:0000313" key="2">
    <source>
        <dbReference type="Proteomes" id="UP000247284"/>
    </source>
</evidence>
<evidence type="ECO:0000313" key="1">
    <source>
        <dbReference type="EMBL" id="AWN07684.1"/>
    </source>
</evidence>
<dbReference type="RefSeq" id="YP_009801951.1">
    <property type="nucleotide sequence ID" value="NC_047977.1"/>
</dbReference>
<dbReference type="GeneID" id="54992480"/>
<proteinExistence type="predicted"/>
<keyword evidence="2" id="KW-1185">Reference proteome</keyword>
<protein>
    <submittedName>
        <fullName evidence="1">Uncharacterized protein</fullName>
    </submittedName>
</protein>
<dbReference type="Proteomes" id="UP000247284">
    <property type="component" value="Segment"/>
</dbReference>
<reference evidence="2" key="1">
    <citation type="submission" date="2018-04" db="EMBL/GenBank/DDBJ databases">
        <authorList>
            <person name="Go L.Y."/>
            <person name="Mitchell J.A."/>
        </authorList>
    </citation>
    <scope>NUCLEOTIDE SEQUENCE [LARGE SCALE GENOMIC DNA]</scope>
</reference>